<dbReference type="PROSITE" id="PS50042">
    <property type="entry name" value="CNMP_BINDING_3"/>
    <property type="match status" value="1"/>
</dbReference>
<keyword evidence="2" id="KW-0813">Transport</keyword>
<evidence type="ECO:0000256" key="6">
    <source>
        <dbReference type="ARBA" id="ARBA00023053"/>
    </source>
</evidence>
<keyword evidence="6" id="KW-0915">Sodium</keyword>
<dbReference type="PANTHER" id="PTHR10110:SF86">
    <property type="entry name" value="SODIUM_HYDROGEN EXCHANGER 7"/>
    <property type="match status" value="1"/>
</dbReference>
<evidence type="ECO:0000313" key="15">
    <source>
        <dbReference type="EMBL" id="EFJ32010.1"/>
    </source>
</evidence>
<protein>
    <recommendedName>
        <fullName evidence="14">Cyclic nucleotide-binding domain-containing protein</fullName>
    </recommendedName>
</protein>
<feature type="transmembrane region" description="Helical" evidence="13">
    <location>
        <begin position="154"/>
        <end position="176"/>
    </location>
</feature>
<dbReference type="GO" id="GO:0015386">
    <property type="term" value="F:potassium:proton antiporter activity"/>
    <property type="evidence" value="ECO:0000318"/>
    <property type="project" value="GO_Central"/>
</dbReference>
<dbReference type="Gene3D" id="6.10.140.1330">
    <property type="match status" value="1"/>
</dbReference>
<dbReference type="HOGENOM" id="CLU_008625_0_0_1"/>
<dbReference type="InParanoid" id="D8R870"/>
<name>D8R870_SELML</name>
<evidence type="ECO:0000256" key="8">
    <source>
        <dbReference type="ARBA" id="ARBA00023136"/>
    </source>
</evidence>
<evidence type="ECO:0000256" key="13">
    <source>
        <dbReference type="SAM" id="Phobius"/>
    </source>
</evidence>
<dbReference type="InterPro" id="IPR018422">
    <property type="entry name" value="Cation/H_exchanger_CPA1"/>
</dbReference>
<comment type="catalytic activity">
    <reaction evidence="10">
        <text>Na(+)(in) + H(+)(out) = Na(+)(out) + H(+)(in)</text>
        <dbReference type="Rhea" id="RHEA:29419"/>
        <dbReference type="ChEBI" id="CHEBI:15378"/>
        <dbReference type="ChEBI" id="CHEBI:29101"/>
    </reaction>
</comment>
<feature type="transmembrane region" description="Helical" evidence="13">
    <location>
        <begin position="96"/>
        <end position="113"/>
    </location>
</feature>
<keyword evidence="5 13" id="KW-1133">Transmembrane helix</keyword>
<dbReference type="Pfam" id="PF00027">
    <property type="entry name" value="cNMP_binding"/>
    <property type="match status" value="1"/>
</dbReference>
<dbReference type="EMBL" id="GL377573">
    <property type="protein sequence ID" value="EFJ32010.1"/>
    <property type="molecule type" value="Genomic_DNA"/>
</dbReference>
<feature type="transmembrane region" description="Helical" evidence="13">
    <location>
        <begin position="383"/>
        <end position="401"/>
    </location>
</feature>
<evidence type="ECO:0000256" key="4">
    <source>
        <dbReference type="ARBA" id="ARBA00022692"/>
    </source>
</evidence>
<keyword evidence="3" id="KW-1003">Cell membrane</keyword>
<keyword evidence="16" id="KW-1185">Reference proteome</keyword>
<evidence type="ECO:0000256" key="7">
    <source>
        <dbReference type="ARBA" id="ARBA00023065"/>
    </source>
</evidence>
<dbReference type="GO" id="GO:0015385">
    <property type="term" value="F:sodium:proton antiporter activity"/>
    <property type="evidence" value="ECO:0000318"/>
    <property type="project" value="GO_Central"/>
</dbReference>
<feature type="domain" description="Cyclic nucleotide-binding" evidence="14">
    <location>
        <begin position="723"/>
        <end position="838"/>
    </location>
</feature>
<evidence type="ECO:0000256" key="1">
    <source>
        <dbReference type="ARBA" id="ARBA00004651"/>
    </source>
</evidence>
<dbReference type="SUPFAM" id="SSF51206">
    <property type="entry name" value="cAMP-binding domain-like"/>
    <property type="match status" value="1"/>
</dbReference>
<evidence type="ECO:0000256" key="10">
    <source>
        <dbReference type="ARBA" id="ARBA00047524"/>
    </source>
</evidence>
<feature type="transmembrane region" description="Helical" evidence="13">
    <location>
        <begin position="125"/>
        <end position="148"/>
    </location>
</feature>
<evidence type="ECO:0000256" key="2">
    <source>
        <dbReference type="ARBA" id="ARBA00022448"/>
    </source>
</evidence>
<evidence type="ECO:0000256" key="11">
    <source>
        <dbReference type="ARBA" id="ARBA00047912"/>
    </source>
</evidence>
<dbReference type="InterPro" id="IPR000595">
    <property type="entry name" value="cNMP-bd_dom"/>
</dbReference>
<proteinExistence type="predicted"/>
<feature type="transmembrane region" description="Helical" evidence="13">
    <location>
        <begin position="408"/>
        <end position="427"/>
    </location>
</feature>
<dbReference type="Pfam" id="PF00999">
    <property type="entry name" value="Na_H_Exchanger"/>
    <property type="match status" value="1"/>
</dbReference>
<feature type="transmembrane region" description="Helical" evidence="13">
    <location>
        <begin position="255"/>
        <end position="272"/>
    </location>
</feature>
<feature type="transmembrane region" description="Helical" evidence="13">
    <location>
        <begin position="224"/>
        <end position="249"/>
    </location>
</feature>
<dbReference type="GO" id="GO:0098719">
    <property type="term" value="P:sodium ion import across plasma membrane"/>
    <property type="evidence" value="ECO:0000318"/>
    <property type="project" value="GO_Central"/>
</dbReference>
<dbReference type="PANTHER" id="PTHR10110">
    <property type="entry name" value="SODIUM/HYDROGEN EXCHANGER"/>
    <property type="match status" value="1"/>
</dbReference>
<dbReference type="eggNOG" id="KOG1965">
    <property type="taxonomic scope" value="Eukaryota"/>
</dbReference>
<dbReference type="Proteomes" id="UP000001514">
    <property type="component" value="Unassembled WGS sequence"/>
</dbReference>
<evidence type="ECO:0000256" key="3">
    <source>
        <dbReference type="ARBA" id="ARBA00022475"/>
    </source>
</evidence>
<accession>D8R870</accession>
<dbReference type="FunCoup" id="D8R870">
    <property type="interactions" value="39"/>
</dbReference>
<feature type="region of interest" description="Disordered" evidence="12">
    <location>
        <begin position="1022"/>
        <end position="1094"/>
    </location>
</feature>
<dbReference type="AlphaFoldDB" id="D8R870"/>
<evidence type="ECO:0000313" key="16">
    <source>
        <dbReference type="Proteomes" id="UP000001514"/>
    </source>
</evidence>
<reference evidence="15 16" key="1">
    <citation type="journal article" date="2011" name="Science">
        <title>The Selaginella genome identifies genetic changes associated with the evolution of vascular plants.</title>
        <authorList>
            <person name="Banks J.A."/>
            <person name="Nishiyama T."/>
            <person name="Hasebe M."/>
            <person name="Bowman J.L."/>
            <person name="Gribskov M."/>
            <person name="dePamphilis C."/>
            <person name="Albert V.A."/>
            <person name="Aono N."/>
            <person name="Aoyama T."/>
            <person name="Ambrose B.A."/>
            <person name="Ashton N.W."/>
            <person name="Axtell M.J."/>
            <person name="Barker E."/>
            <person name="Barker M.S."/>
            <person name="Bennetzen J.L."/>
            <person name="Bonawitz N.D."/>
            <person name="Chapple C."/>
            <person name="Cheng C."/>
            <person name="Correa L.G."/>
            <person name="Dacre M."/>
            <person name="DeBarry J."/>
            <person name="Dreyer I."/>
            <person name="Elias M."/>
            <person name="Engstrom E.M."/>
            <person name="Estelle M."/>
            <person name="Feng L."/>
            <person name="Finet C."/>
            <person name="Floyd S.K."/>
            <person name="Frommer W.B."/>
            <person name="Fujita T."/>
            <person name="Gramzow L."/>
            <person name="Gutensohn M."/>
            <person name="Harholt J."/>
            <person name="Hattori M."/>
            <person name="Heyl A."/>
            <person name="Hirai T."/>
            <person name="Hiwatashi Y."/>
            <person name="Ishikawa M."/>
            <person name="Iwata M."/>
            <person name="Karol K.G."/>
            <person name="Koehler B."/>
            <person name="Kolukisaoglu U."/>
            <person name="Kubo M."/>
            <person name="Kurata T."/>
            <person name="Lalonde S."/>
            <person name="Li K."/>
            <person name="Li Y."/>
            <person name="Litt A."/>
            <person name="Lyons E."/>
            <person name="Manning G."/>
            <person name="Maruyama T."/>
            <person name="Michael T.P."/>
            <person name="Mikami K."/>
            <person name="Miyazaki S."/>
            <person name="Morinaga S."/>
            <person name="Murata T."/>
            <person name="Mueller-Roeber B."/>
            <person name="Nelson D.R."/>
            <person name="Obara M."/>
            <person name="Oguri Y."/>
            <person name="Olmstead R.G."/>
            <person name="Onodera N."/>
            <person name="Petersen B.L."/>
            <person name="Pils B."/>
            <person name="Prigge M."/>
            <person name="Rensing S.A."/>
            <person name="Riano-Pachon D.M."/>
            <person name="Roberts A.W."/>
            <person name="Sato Y."/>
            <person name="Scheller H.V."/>
            <person name="Schulz B."/>
            <person name="Schulz C."/>
            <person name="Shakirov E.V."/>
            <person name="Shibagaki N."/>
            <person name="Shinohara N."/>
            <person name="Shippen D.E."/>
            <person name="Soerensen I."/>
            <person name="Sotooka R."/>
            <person name="Sugimoto N."/>
            <person name="Sugita M."/>
            <person name="Sumikawa N."/>
            <person name="Tanurdzic M."/>
            <person name="Theissen G."/>
            <person name="Ulvskov P."/>
            <person name="Wakazuki S."/>
            <person name="Weng J.K."/>
            <person name="Willats W.W."/>
            <person name="Wipf D."/>
            <person name="Wolf P.G."/>
            <person name="Yang L."/>
            <person name="Zimmer A.D."/>
            <person name="Zhu Q."/>
            <person name="Mitros T."/>
            <person name="Hellsten U."/>
            <person name="Loque D."/>
            <person name="Otillar R."/>
            <person name="Salamov A."/>
            <person name="Schmutz J."/>
            <person name="Shapiro H."/>
            <person name="Lindquist E."/>
            <person name="Lucas S."/>
            <person name="Rokhsar D."/>
            <person name="Grigoriev I.V."/>
        </authorList>
    </citation>
    <scope>NUCLEOTIDE SEQUENCE [LARGE SCALE GENOMIC DNA]</scope>
</reference>
<evidence type="ECO:0000256" key="9">
    <source>
        <dbReference type="ARBA" id="ARBA00023201"/>
    </source>
</evidence>
<keyword evidence="4 13" id="KW-0812">Transmembrane</keyword>
<feature type="compositionally biased region" description="Basic and acidic residues" evidence="12">
    <location>
        <begin position="1038"/>
        <end position="1070"/>
    </location>
</feature>
<keyword evidence="9" id="KW-0739">Sodium transport</keyword>
<dbReference type="GO" id="GO:0071805">
    <property type="term" value="P:potassium ion transmembrane transport"/>
    <property type="evidence" value="ECO:0000318"/>
    <property type="project" value="GO_Central"/>
</dbReference>
<dbReference type="Gene3D" id="2.60.120.10">
    <property type="entry name" value="Jelly Rolls"/>
    <property type="match status" value="1"/>
</dbReference>
<feature type="transmembrane region" description="Helical" evidence="13">
    <location>
        <begin position="311"/>
        <end position="335"/>
    </location>
</feature>
<keyword evidence="8 13" id="KW-0472">Membrane</keyword>
<comment type="catalytic activity">
    <reaction evidence="11">
        <text>K(+)(in) + H(+)(out) = K(+)(out) + H(+)(in)</text>
        <dbReference type="Rhea" id="RHEA:29467"/>
        <dbReference type="ChEBI" id="CHEBI:15378"/>
        <dbReference type="ChEBI" id="CHEBI:29103"/>
    </reaction>
</comment>
<keyword evidence="7" id="KW-0406">Ion transport</keyword>
<feature type="transmembrane region" description="Helical" evidence="13">
    <location>
        <begin position="279"/>
        <end position="299"/>
    </location>
</feature>
<dbReference type="STRING" id="88036.D8R870"/>
<dbReference type="GO" id="GO:0005886">
    <property type="term" value="C:plasma membrane"/>
    <property type="evidence" value="ECO:0000318"/>
    <property type="project" value="GO_Central"/>
</dbReference>
<gene>
    <name evidence="15" type="ORF">SELMODRAFT_267115</name>
</gene>
<dbReference type="InterPro" id="IPR014710">
    <property type="entry name" value="RmlC-like_jellyroll"/>
</dbReference>
<dbReference type="KEGG" id="smo:SELMODRAFT_267115"/>
<dbReference type="InterPro" id="IPR006153">
    <property type="entry name" value="Cation/H_exchanger_TM"/>
</dbReference>
<dbReference type="Gramene" id="EFJ32010">
    <property type="protein sequence ID" value="EFJ32010"/>
    <property type="gene ID" value="SELMODRAFT_267115"/>
</dbReference>
<feature type="transmembrane region" description="Helical" evidence="13">
    <location>
        <begin position="57"/>
        <end position="76"/>
    </location>
</feature>
<comment type="subcellular location">
    <subcellularLocation>
        <location evidence="1">Cell membrane</location>
        <topology evidence="1">Multi-pass membrane protein</topology>
    </subcellularLocation>
</comment>
<sequence>MAAITTGSRLNVAALDAENPPSAIEKWGPETAILFVVVSLAIGTVSRQILHKTKVPYTVALLVIGMGLGALEYGTQRGLGSLGHSIRLWSNIHPNLILYVFLPALLFESSFSMEVHQIKRCLLQMVLLAGPGVVISTFCLGLFSHFILPYGWSWSVSLLLGGLLSATDPVAVVSLLRDVKASKKLSTIIEGEALMNDGTAMVVFELFHQMVLGKHFSAGDICKFLSQVALGSVALGMTFGMLSIFWLGIMFNDTVIEITLTFTASYCAFFIAQHVAGVSGVLAVMTVGMLFAAFGRAAFKGENQQSMHCFWTIIAYFANTVIFILSGVVIAESFLRSQSEIEGRDWAYLLCLYFFLQLSRALVVIALYPGLSYYGYGLSFKEALILVWSGLRGAVALALSLSVKERGVVFLTLIVNGTSTQFLLKFLHMEKTSETKRLVLEHVNYEVNSKAAEAFEELGEDEELGPADWPTVRKYISCLNRLPEDEARIHPQDAPTSEGDTRKTQLQDLRLRFLNGVQAAYWVMLEEGRITQTAALLLMQSVDEALDRVAKQDVLSDWSGVHPHVHCPSYLKHLQTGNFFLPQKLLTYLVVERLELSCYISAAFLRAHLLVRRHLRAFIGETEVGEIVIKESEEETVEAKQFLEGIRLTFSQVLLVVKTKQVVHAILLRISDYIQSLEKSGLLEDSETMHLHDAVQADLKRLLRNPPSVSMPKGADLLRTQPFITSLPSQIQALIFNSSKEFLKLRGSVLYKEGSRADGLWLIANGIVKWNTSSNSRHLLHPTFSHGSTLGLYEVIMGKSFLCDLIADSVVQCFYLEASKVLSILQANTELEQFFWQESTLPVLKIILPDFFEAMPMHELRVIVQNSSMISFIRGEIIEVPVCEIGLLIEGFIKQDGENEIIGAPAGIVCPSHETETRSRLVLIRHNFHTRVSSQSLLSRRSSAIGHDSSFSLRYRGRHGSDQSRNSEQQILARMRQGSATTTKANEANVLEEIKVHFLVFMFVTQVLEIHTRRWRARGNEEARARYGHSSLKPSHLCSREESRDARSRGRENSSLKEACRSSQRRRDASSGDEEEEHIVQIESPSSLFHNAFK</sequence>
<evidence type="ECO:0000259" key="14">
    <source>
        <dbReference type="PROSITE" id="PS50042"/>
    </source>
</evidence>
<feature type="compositionally biased region" description="Polar residues" evidence="12">
    <location>
        <begin position="1083"/>
        <end position="1094"/>
    </location>
</feature>
<evidence type="ECO:0000256" key="5">
    <source>
        <dbReference type="ARBA" id="ARBA00022989"/>
    </source>
</evidence>
<dbReference type="InterPro" id="IPR018490">
    <property type="entry name" value="cNMP-bd_dom_sf"/>
</dbReference>
<organism evidence="16">
    <name type="scientific">Selaginella moellendorffii</name>
    <name type="common">Spikemoss</name>
    <dbReference type="NCBI Taxonomy" id="88036"/>
    <lineage>
        <taxon>Eukaryota</taxon>
        <taxon>Viridiplantae</taxon>
        <taxon>Streptophyta</taxon>
        <taxon>Embryophyta</taxon>
        <taxon>Tracheophyta</taxon>
        <taxon>Lycopodiopsida</taxon>
        <taxon>Selaginellales</taxon>
        <taxon>Selaginellaceae</taxon>
        <taxon>Selaginella</taxon>
    </lineage>
</organism>
<feature type="transmembrane region" description="Helical" evidence="13">
    <location>
        <begin position="347"/>
        <end position="371"/>
    </location>
</feature>
<dbReference type="GO" id="GO:0051453">
    <property type="term" value="P:regulation of intracellular pH"/>
    <property type="evidence" value="ECO:0000318"/>
    <property type="project" value="GO_Central"/>
</dbReference>
<dbReference type="OMA" id="FDGIVKW"/>
<evidence type="ECO:0000256" key="12">
    <source>
        <dbReference type="SAM" id="MobiDB-lite"/>
    </source>
</evidence>